<dbReference type="Proteomes" id="UP001164403">
    <property type="component" value="Segment"/>
</dbReference>
<sequence length="252" mass="28639">MTNEIKSGGKVVATIAQRQVVAFQINIHSTSDAKAVDVPVWANTIAVDEDGAIWAYESVAEDVRVIGVNKAWVDCGRCDAKMQEIGEMEPFADWKESTNRPSHHAIALFGKRPVNGSGIIIPHQQRRFTMKQTIKNAVVAIVGTNFEGKKSRIHLLHVGNDGKMRGAFYYGERGERLHSDKHSFRRLTIFREDRAYQEWNAEYHSEGLVVESFVADPVKLTSRDYKRMARKAHKLMKRTPKSHVWHIFANQL</sequence>
<proteinExistence type="predicted"/>
<accession>A0A9X9JVM2</accession>
<dbReference type="EMBL" id="OP611406">
    <property type="protein sequence ID" value="UYE93633.1"/>
    <property type="molecule type" value="Genomic_DNA"/>
</dbReference>
<protein>
    <submittedName>
        <fullName evidence="1">Uncharacterized protein</fullName>
    </submittedName>
</protein>
<gene>
    <name evidence="1" type="ORF">EEPDABAO_00042</name>
</gene>
<evidence type="ECO:0000313" key="1">
    <source>
        <dbReference type="EMBL" id="UYE93633.1"/>
    </source>
</evidence>
<organism evidence="1 2">
    <name type="scientific">Klebsiella phage mfs</name>
    <dbReference type="NCBI Taxonomy" id="2985561"/>
    <lineage>
        <taxon>Viruses</taxon>
        <taxon>Duplodnaviria</taxon>
        <taxon>Heunggongvirae</taxon>
        <taxon>Uroviricota</taxon>
        <taxon>Caudoviricetes</taxon>
        <taxon>Drexlerviridae</taxon>
        <taxon>Webervirus</taxon>
        <taxon>Webervirus mfs</taxon>
    </lineage>
</organism>
<evidence type="ECO:0000313" key="2">
    <source>
        <dbReference type="Proteomes" id="UP001164403"/>
    </source>
</evidence>
<name>A0A9X9JVM2_9CAUD</name>
<reference evidence="1" key="1">
    <citation type="submission" date="2022-10" db="EMBL/GenBank/DDBJ databases">
        <authorList>
            <person name="Hossain D.M.M."/>
            <person name="Khan F."/>
            <person name="Bhuiyan M.S.S."/>
            <person name="Tabassum S.N."/>
            <person name="Rahman A."/>
            <person name="Sadique A."/>
            <person name="Hossain M.S.A."/>
        </authorList>
    </citation>
    <scope>NUCLEOTIDE SEQUENCE</scope>
</reference>
<keyword evidence="2" id="KW-1185">Reference proteome</keyword>